<dbReference type="CDD" id="cd05246">
    <property type="entry name" value="dTDP_GD_SDR_e"/>
    <property type="match status" value="1"/>
</dbReference>
<evidence type="ECO:0000256" key="1">
    <source>
        <dbReference type="ARBA" id="ARBA00001539"/>
    </source>
</evidence>
<keyword evidence="6" id="KW-0456">Lyase</keyword>
<evidence type="ECO:0000259" key="8">
    <source>
        <dbReference type="Pfam" id="PF16363"/>
    </source>
</evidence>
<sequence>MKKLAFVRPYKAAHFEDNVQIVMVENLAEPRCVLITGGCGFIGSNFINFIADRWKSSRIVNYDKLAFGASPYHVEKRIRESNRYTFIEARLEDQDILDRCLHEHQVDMVIHFAAITHVDESYTDRVGTIQDNVISTTTLLESIMNRNYKGVKRLVHISTDEVYGDSFDDATPKTENSLPNPTNPYAASKAACEMIIRSYWHSYKLPYVMVRMNNVYGPRQACTKLIPKFTKLALEGKPYPLMGDGLHTRSWMYVEDCSEAIRRVAEDGQLGEVYNIGTDFEMTNIELTRKIHDIVNKLQKRKESPPSFVPIPDRPYHDRRYYIDFSKIKKAMGWQCTTPFEEGLMKTIDYYVKHSKHEKVTSRLHG</sequence>
<proteinExistence type="inferred from homology"/>
<comment type="similarity">
    <text evidence="3">Belongs to the NAD(P)-dependent epimerase/dehydratase family. dTDP-glucose dehydratase subfamily.</text>
</comment>
<dbReference type="GO" id="GO:0008460">
    <property type="term" value="F:dTDP-glucose 4,6-dehydratase activity"/>
    <property type="evidence" value="ECO:0007669"/>
    <property type="project" value="UniProtKB-EC"/>
</dbReference>
<evidence type="ECO:0000256" key="6">
    <source>
        <dbReference type="ARBA" id="ARBA00023239"/>
    </source>
</evidence>
<evidence type="ECO:0000313" key="10">
    <source>
        <dbReference type="Proteomes" id="UP000024635"/>
    </source>
</evidence>
<dbReference type="Pfam" id="PF16363">
    <property type="entry name" value="GDP_Man_Dehyd"/>
    <property type="match status" value="1"/>
</dbReference>
<dbReference type="PANTHER" id="PTHR43000">
    <property type="entry name" value="DTDP-D-GLUCOSE 4,6-DEHYDRATASE-RELATED"/>
    <property type="match status" value="1"/>
</dbReference>
<dbReference type="OrthoDB" id="16464at2759"/>
<comment type="catalytic activity">
    <reaction evidence="1">
        <text>dTDP-alpha-D-glucose = dTDP-4-dehydro-6-deoxy-alpha-D-glucose + H2O</text>
        <dbReference type="Rhea" id="RHEA:17221"/>
        <dbReference type="ChEBI" id="CHEBI:15377"/>
        <dbReference type="ChEBI" id="CHEBI:57477"/>
        <dbReference type="ChEBI" id="CHEBI:57649"/>
        <dbReference type="EC" id="4.2.1.46"/>
    </reaction>
</comment>
<dbReference type="Gene3D" id="3.90.25.10">
    <property type="entry name" value="UDP-galactose 4-epimerase, domain 1"/>
    <property type="match status" value="1"/>
</dbReference>
<dbReference type="STRING" id="53326.A0A016V0N6"/>
<evidence type="ECO:0000256" key="3">
    <source>
        <dbReference type="ARBA" id="ARBA00008178"/>
    </source>
</evidence>
<organism evidence="9 10">
    <name type="scientific">Ancylostoma ceylanicum</name>
    <dbReference type="NCBI Taxonomy" id="53326"/>
    <lineage>
        <taxon>Eukaryota</taxon>
        <taxon>Metazoa</taxon>
        <taxon>Ecdysozoa</taxon>
        <taxon>Nematoda</taxon>
        <taxon>Chromadorea</taxon>
        <taxon>Rhabditida</taxon>
        <taxon>Rhabditina</taxon>
        <taxon>Rhabditomorpha</taxon>
        <taxon>Strongyloidea</taxon>
        <taxon>Ancylostomatidae</taxon>
        <taxon>Ancylostomatinae</taxon>
        <taxon>Ancylostoma</taxon>
    </lineage>
</organism>
<comment type="caution">
    <text evidence="9">The sequence shown here is derived from an EMBL/GenBank/DDBJ whole genome shotgun (WGS) entry which is preliminary data.</text>
</comment>
<dbReference type="GO" id="GO:0009225">
    <property type="term" value="P:nucleotide-sugar metabolic process"/>
    <property type="evidence" value="ECO:0007669"/>
    <property type="project" value="InterPro"/>
</dbReference>
<evidence type="ECO:0000256" key="4">
    <source>
        <dbReference type="ARBA" id="ARBA00011990"/>
    </source>
</evidence>
<dbReference type="SUPFAM" id="SSF51735">
    <property type="entry name" value="NAD(P)-binding Rossmann-fold domains"/>
    <property type="match status" value="1"/>
</dbReference>
<gene>
    <name evidence="9" type="primary">Acey_s0021.g265</name>
    <name evidence="9" type="synonym">Acey-F53B1.4</name>
    <name evidence="9" type="ORF">Y032_0021g265</name>
</gene>
<evidence type="ECO:0000256" key="2">
    <source>
        <dbReference type="ARBA" id="ARBA00001911"/>
    </source>
</evidence>
<keyword evidence="10" id="KW-1185">Reference proteome</keyword>
<dbReference type="EC" id="4.2.1.46" evidence="4"/>
<reference evidence="10" key="1">
    <citation type="journal article" date="2015" name="Nat. Genet.">
        <title>The genome and transcriptome of the zoonotic hookworm Ancylostoma ceylanicum identify infection-specific gene families.</title>
        <authorList>
            <person name="Schwarz E.M."/>
            <person name="Hu Y."/>
            <person name="Antoshechkin I."/>
            <person name="Miller M.M."/>
            <person name="Sternberg P.W."/>
            <person name="Aroian R.V."/>
        </authorList>
    </citation>
    <scope>NUCLEOTIDE SEQUENCE</scope>
    <source>
        <strain evidence="10">HY135</strain>
    </source>
</reference>
<dbReference type="InterPro" id="IPR036291">
    <property type="entry name" value="NAD(P)-bd_dom_sf"/>
</dbReference>
<evidence type="ECO:0000256" key="7">
    <source>
        <dbReference type="ARBA" id="ARBA00067702"/>
    </source>
</evidence>
<comment type="cofactor">
    <cofactor evidence="2">
        <name>NAD(+)</name>
        <dbReference type="ChEBI" id="CHEBI:57540"/>
    </cofactor>
</comment>
<feature type="domain" description="NAD(P)-binding" evidence="8">
    <location>
        <begin position="34"/>
        <end position="346"/>
    </location>
</feature>
<dbReference type="Gene3D" id="3.40.50.720">
    <property type="entry name" value="NAD(P)-binding Rossmann-like Domain"/>
    <property type="match status" value="1"/>
</dbReference>
<name>A0A016V0N6_9BILA</name>
<protein>
    <recommendedName>
        <fullName evidence="7">dTDP-D-glucose 4,6-dehydratase</fullName>
        <ecNumber evidence="4">4.2.1.46</ecNumber>
    </recommendedName>
</protein>
<evidence type="ECO:0000256" key="5">
    <source>
        <dbReference type="ARBA" id="ARBA00023027"/>
    </source>
</evidence>
<dbReference type="InterPro" id="IPR016040">
    <property type="entry name" value="NAD(P)-bd_dom"/>
</dbReference>
<dbReference type="AlphaFoldDB" id="A0A016V0N6"/>
<dbReference type="Proteomes" id="UP000024635">
    <property type="component" value="Unassembled WGS sequence"/>
</dbReference>
<dbReference type="InterPro" id="IPR005888">
    <property type="entry name" value="dTDP_Gluc_deHydtase"/>
</dbReference>
<dbReference type="FunFam" id="3.40.50.720:FF:000304">
    <property type="entry name" value="UDP-glucose 4,6-dehydratase"/>
    <property type="match status" value="1"/>
</dbReference>
<accession>A0A016V0N6</accession>
<keyword evidence="5" id="KW-0520">NAD</keyword>
<dbReference type="EMBL" id="JARK01001357">
    <property type="protein sequence ID" value="EYC20537.1"/>
    <property type="molecule type" value="Genomic_DNA"/>
</dbReference>
<evidence type="ECO:0000313" key="9">
    <source>
        <dbReference type="EMBL" id="EYC20537.1"/>
    </source>
</evidence>